<dbReference type="PROSITE" id="PS51186">
    <property type="entry name" value="GNAT"/>
    <property type="match status" value="1"/>
</dbReference>
<name>A0A430AFE3_9ENTE</name>
<dbReference type="InterPro" id="IPR000182">
    <property type="entry name" value="GNAT_dom"/>
</dbReference>
<comment type="caution">
    <text evidence="2">The sequence shown here is derived from an EMBL/GenBank/DDBJ whole genome shotgun (WGS) entry which is preliminary data.</text>
</comment>
<dbReference type="SUPFAM" id="SSF55729">
    <property type="entry name" value="Acyl-CoA N-acyltransferases (Nat)"/>
    <property type="match status" value="1"/>
</dbReference>
<dbReference type="PANTHER" id="PTHR43792">
    <property type="entry name" value="GNAT FAMILY, PUTATIVE (AFU_ORTHOLOGUE AFUA_3G00765)-RELATED-RELATED"/>
    <property type="match status" value="1"/>
</dbReference>
<sequence>MEHLFPRSNRLIFSAWSEQDNELADKIWGSEKVTKLICAKGYFTKNEISERLQKEISYNKAYGVQYWKVCEKDTGAFIGCCGLHPYEKEPLIYELGFHLHENFWGKGYGLEMAEAVIQFGTKYLQCHKYFAGHHPDNGYSKALLEKLGFTYFRKEYYAPTGRLHPSYYLIK</sequence>
<keyword evidence="3" id="KW-1185">Reference proteome</keyword>
<dbReference type="Gene3D" id="3.40.630.30">
    <property type="match status" value="1"/>
</dbReference>
<proteinExistence type="predicted"/>
<dbReference type="OrthoDB" id="9798081at2"/>
<accession>A0A430AFE3</accession>
<reference evidence="2 3" key="1">
    <citation type="submission" date="2017-05" db="EMBL/GenBank/DDBJ databases">
        <title>Vagococcus spp. assemblies.</title>
        <authorList>
            <person name="Gulvik C.A."/>
        </authorList>
    </citation>
    <scope>NUCLEOTIDE SEQUENCE [LARGE SCALE GENOMIC DNA]</scope>
    <source>
        <strain evidence="2 3">DSM 24756</strain>
    </source>
</reference>
<protein>
    <recommendedName>
        <fullName evidence="1">N-acetyltransferase domain-containing protein</fullName>
    </recommendedName>
</protein>
<dbReference type="GO" id="GO:0016747">
    <property type="term" value="F:acyltransferase activity, transferring groups other than amino-acyl groups"/>
    <property type="evidence" value="ECO:0007669"/>
    <property type="project" value="InterPro"/>
</dbReference>
<dbReference type="InterPro" id="IPR051531">
    <property type="entry name" value="N-acetyltransferase"/>
</dbReference>
<dbReference type="Proteomes" id="UP000288669">
    <property type="component" value="Unassembled WGS sequence"/>
</dbReference>
<gene>
    <name evidence="2" type="ORF">CBF30_09305</name>
</gene>
<dbReference type="Pfam" id="PF13302">
    <property type="entry name" value="Acetyltransf_3"/>
    <property type="match status" value="1"/>
</dbReference>
<feature type="domain" description="N-acetyltransferase" evidence="1">
    <location>
        <begin position="11"/>
        <end position="171"/>
    </location>
</feature>
<evidence type="ECO:0000259" key="1">
    <source>
        <dbReference type="PROSITE" id="PS51186"/>
    </source>
</evidence>
<dbReference type="InterPro" id="IPR016181">
    <property type="entry name" value="Acyl_CoA_acyltransferase"/>
</dbReference>
<evidence type="ECO:0000313" key="3">
    <source>
        <dbReference type="Proteomes" id="UP000288669"/>
    </source>
</evidence>
<dbReference type="RefSeq" id="WP_126825702.1">
    <property type="nucleotide sequence ID" value="NZ_JBHLWU010000001.1"/>
</dbReference>
<evidence type="ECO:0000313" key="2">
    <source>
        <dbReference type="EMBL" id="RSU06441.1"/>
    </source>
</evidence>
<dbReference type="PANTHER" id="PTHR43792:SF1">
    <property type="entry name" value="N-ACETYLTRANSFERASE DOMAIN-CONTAINING PROTEIN"/>
    <property type="match status" value="1"/>
</dbReference>
<dbReference type="EMBL" id="NGJZ01000003">
    <property type="protein sequence ID" value="RSU06441.1"/>
    <property type="molecule type" value="Genomic_DNA"/>
</dbReference>
<dbReference type="AlphaFoldDB" id="A0A430AFE3"/>
<organism evidence="2 3">
    <name type="scientific">Vagococcus entomophilus</name>
    <dbReference type="NCBI Taxonomy" id="1160095"/>
    <lineage>
        <taxon>Bacteria</taxon>
        <taxon>Bacillati</taxon>
        <taxon>Bacillota</taxon>
        <taxon>Bacilli</taxon>
        <taxon>Lactobacillales</taxon>
        <taxon>Enterococcaceae</taxon>
        <taxon>Vagococcus</taxon>
    </lineage>
</organism>